<dbReference type="Pfam" id="PF01812">
    <property type="entry name" value="5-FTHF_cyc-lig"/>
    <property type="match status" value="1"/>
</dbReference>
<keyword evidence="1" id="KW-0067">ATP-binding</keyword>
<dbReference type="PIRSF" id="PIRSF006806">
    <property type="entry name" value="FTHF_cligase"/>
    <property type="match status" value="1"/>
</dbReference>
<dbReference type="NCBIfam" id="TIGR02727">
    <property type="entry name" value="MTHFS_bact"/>
    <property type="match status" value="1"/>
</dbReference>
<reference evidence="3" key="1">
    <citation type="submission" date="2023-07" db="EMBL/GenBank/DDBJ databases">
        <title>Novel species isolated from saline lakes on Tibetan Plateau.</title>
        <authorList>
            <person name="Lu H."/>
        </authorList>
    </citation>
    <scope>NUCLEOTIDE SEQUENCE [LARGE SCALE GENOMIC DNA]</scope>
    <source>
        <strain evidence="3">CAK8W</strain>
    </source>
</reference>
<dbReference type="InterPro" id="IPR024185">
    <property type="entry name" value="FTHF_cligase-like_sf"/>
</dbReference>
<keyword evidence="1" id="KW-0479">Metal-binding</keyword>
<dbReference type="InterPro" id="IPR037171">
    <property type="entry name" value="NagB/RpiA_transferase-like"/>
</dbReference>
<comment type="catalytic activity">
    <reaction evidence="1">
        <text>(6S)-5-formyl-5,6,7,8-tetrahydrofolate + ATP = (6R)-5,10-methenyltetrahydrofolate + ADP + phosphate</text>
        <dbReference type="Rhea" id="RHEA:10488"/>
        <dbReference type="ChEBI" id="CHEBI:30616"/>
        <dbReference type="ChEBI" id="CHEBI:43474"/>
        <dbReference type="ChEBI" id="CHEBI:57455"/>
        <dbReference type="ChEBI" id="CHEBI:57457"/>
        <dbReference type="ChEBI" id="CHEBI:456216"/>
        <dbReference type="EC" id="6.3.3.2"/>
    </reaction>
</comment>
<comment type="similarity">
    <text evidence="1">Belongs to the 5-formyltetrahydrofolate cyclo-ligase family.</text>
</comment>
<dbReference type="SUPFAM" id="SSF100950">
    <property type="entry name" value="NagB/RpiA/CoA transferase-like"/>
    <property type="match status" value="1"/>
</dbReference>
<proteinExistence type="inferred from homology"/>
<dbReference type="RefSeq" id="WP_224462053.1">
    <property type="nucleotide sequence ID" value="NZ_JAIQZE010000015.1"/>
</dbReference>
<evidence type="ECO:0000256" key="1">
    <source>
        <dbReference type="RuleBase" id="RU361279"/>
    </source>
</evidence>
<dbReference type="PANTHER" id="PTHR23407">
    <property type="entry name" value="ATPASE INHIBITOR/5-FORMYLTETRAHYDROFOLATE CYCLO-LIGASE"/>
    <property type="match status" value="1"/>
</dbReference>
<name>A0ABS7XL66_9FLAO</name>
<keyword evidence="1" id="KW-0460">Magnesium</keyword>
<keyword evidence="3" id="KW-1185">Reference proteome</keyword>
<dbReference type="Gene3D" id="3.40.50.10420">
    <property type="entry name" value="NagB/RpiA/CoA transferase-like"/>
    <property type="match status" value="1"/>
</dbReference>
<keyword evidence="1" id="KW-0547">Nucleotide-binding</keyword>
<keyword evidence="2" id="KW-0436">Ligase</keyword>
<dbReference type="EC" id="6.3.3.2" evidence="1"/>
<dbReference type="InterPro" id="IPR002698">
    <property type="entry name" value="FTHF_cligase"/>
</dbReference>
<organism evidence="2 3">
    <name type="scientific">Psychroflexus longus</name>
    <dbReference type="NCBI Taxonomy" id="2873596"/>
    <lineage>
        <taxon>Bacteria</taxon>
        <taxon>Pseudomonadati</taxon>
        <taxon>Bacteroidota</taxon>
        <taxon>Flavobacteriia</taxon>
        <taxon>Flavobacteriales</taxon>
        <taxon>Flavobacteriaceae</taxon>
        <taxon>Psychroflexus</taxon>
    </lineage>
</organism>
<dbReference type="GO" id="GO:0030272">
    <property type="term" value="F:5-formyltetrahydrofolate cyclo-ligase activity"/>
    <property type="evidence" value="ECO:0007669"/>
    <property type="project" value="UniProtKB-EC"/>
</dbReference>
<sequence>MNKGDLRKKYINFRKKLSLSEVDDMSLKIANQALQLDIWDFEFYHLFLSISKQKEINTEYLLQIIFGKDANAVVPKVRGEILEHFLLTDTTKLRLSKWDIPEPVNGIKIEPSQIDVVFLPLLAYDKQGHRIGYGKGFYDKFLSNCRPESLKIGLSFFEPEAEDIEVSDHDIALDYCITPESIHKFKSN</sequence>
<protein>
    <recommendedName>
        <fullName evidence="1">5-formyltetrahydrofolate cyclo-ligase</fullName>
        <ecNumber evidence="1">6.3.3.2</ecNumber>
    </recommendedName>
</protein>
<comment type="caution">
    <text evidence="2">The sequence shown here is derived from an EMBL/GenBank/DDBJ whole genome shotgun (WGS) entry which is preliminary data.</text>
</comment>
<gene>
    <name evidence="2" type="ORF">LB452_12390</name>
</gene>
<dbReference type="EMBL" id="JAIQZE010000015">
    <property type="protein sequence ID" value="MBZ9779722.1"/>
    <property type="molecule type" value="Genomic_DNA"/>
</dbReference>
<dbReference type="PANTHER" id="PTHR23407:SF11">
    <property type="entry name" value="CHROMOSOME UNDETERMINED SCAFFOLD_24, WHOLE GENOME SHOTGUN SEQUENCE"/>
    <property type="match status" value="1"/>
</dbReference>
<accession>A0ABS7XL66</accession>
<dbReference type="Proteomes" id="UP001199314">
    <property type="component" value="Unassembled WGS sequence"/>
</dbReference>
<evidence type="ECO:0000313" key="2">
    <source>
        <dbReference type="EMBL" id="MBZ9779722.1"/>
    </source>
</evidence>
<comment type="cofactor">
    <cofactor evidence="1">
        <name>Mg(2+)</name>
        <dbReference type="ChEBI" id="CHEBI:18420"/>
    </cofactor>
</comment>
<evidence type="ECO:0000313" key="3">
    <source>
        <dbReference type="Proteomes" id="UP001199314"/>
    </source>
</evidence>